<accession>A0A3N1CPJ6</accession>
<keyword evidence="3" id="KW-0378">Hydrolase</keyword>
<dbReference type="SUPFAM" id="SSF56281">
    <property type="entry name" value="Metallo-hydrolase/oxidoreductase"/>
    <property type="match status" value="1"/>
</dbReference>
<dbReference type="Gene3D" id="1.10.10.10">
    <property type="entry name" value="Winged helix-like DNA-binding domain superfamily/Winged helix DNA-binding domain"/>
    <property type="match status" value="1"/>
</dbReference>
<dbReference type="EMBL" id="RJKE01000001">
    <property type="protein sequence ID" value="ROO83222.1"/>
    <property type="molecule type" value="Genomic_DNA"/>
</dbReference>
<proteinExistence type="predicted"/>
<keyword evidence="4" id="KW-1185">Reference proteome</keyword>
<dbReference type="InterPro" id="IPR036388">
    <property type="entry name" value="WH-like_DNA-bd_sf"/>
</dbReference>
<comment type="caution">
    <text evidence="3">The sequence shown here is derived from an EMBL/GenBank/DDBJ whole genome shotgun (WGS) entry which is preliminary data.</text>
</comment>
<dbReference type="Gene3D" id="3.60.15.10">
    <property type="entry name" value="Ribonuclease Z/Hydroxyacylglutathione hydrolase-like"/>
    <property type="match status" value="1"/>
</dbReference>
<dbReference type="InterPro" id="IPR001279">
    <property type="entry name" value="Metallo-B-lactamas"/>
</dbReference>
<dbReference type="Proteomes" id="UP000272400">
    <property type="component" value="Unassembled WGS sequence"/>
</dbReference>
<evidence type="ECO:0000259" key="2">
    <source>
        <dbReference type="SMART" id="SM00849"/>
    </source>
</evidence>
<dbReference type="InterPro" id="IPR050662">
    <property type="entry name" value="Sec-metab_biosynth-thioest"/>
</dbReference>
<evidence type="ECO:0000313" key="4">
    <source>
        <dbReference type="Proteomes" id="UP000272400"/>
    </source>
</evidence>
<dbReference type="SMART" id="SM00849">
    <property type="entry name" value="Lactamase_B"/>
    <property type="match status" value="1"/>
</dbReference>
<dbReference type="OrthoDB" id="2971563at2"/>
<dbReference type="Pfam" id="PF00753">
    <property type="entry name" value="Lactamase_B"/>
    <property type="match status" value="1"/>
</dbReference>
<gene>
    <name evidence="3" type="ORF">EDD29_0717</name>
</gene>
<dbReference type="PANTHER" id="PTHR23131:SF4">
    <property type="entry name" value="METALLO-BETA-LACTAMASE SUPERFAMILY POTEIN"/>
    <property type="match status" value="1"/>
</dbReference>
<evidence type="ECO:0000256" key="1">
    <source>
        <dbReference type="SAM" id="MobiDB-lite"/>
    </source>
</evidence>
<dbReference type="CDD" id="cd07725">
    <property type="entry name" value="TTHA1429-like_MBL-fold"/>
    <property type="match status" value="1"/>
</dbReference>
<reference evidence="3 4" key="1">
    <citation type="submission" date="2018-11" db="EMBL/GenBank/DDBJ databases">
        <title>Sequencing the genomes of 1000 actinobacteria strains.</title>
        <authorList>
            <person name="Klenk H.-P."/>
        </authorList>
    </citation>
    <scope>NUCLEOTIDE SEQUENCE [LARGE SCALE GENOMIC DNA]</scope>
    <source>
        <strain evidence="3 4">DSM 44254</strain>
    </source>
</reference>
<dbReference type="AlphaFoldDB" id="A0A3N1CPJ6"/>
<organism evidence="3 4">
    <name type="scientific">Actinocorallia herbida</name>
    <dbReference type="NCBI Taxonomy" id="58109"/>
    <lineage>
        <taxon>Bacteria</taxon>
        <taxon>Bacillati</taxon>
        <taxon>Actinomycetota</taxon>
        <taxon>Actinomycetes</taxon>
        <taxon>Streptosporangiales</taxon>
        <taxon>Thermomonosporaceae</taxon>
        <taxon>Actinocorallia</taxon>
    </lineage>
</organism>
<sequence>MPDHGGGLWSVPVPIPGNPLGRTIVYVLESPKGPVLIDAGWEHPASWKALKEGLDELGMPVSDVYGVVVTHMHPDHAGLAGRVREASGAWVAMHRADAALIRLMRERSDERLGDWLVRAGASDAEGAAFADNDDRPDPPAVPDRELEDGDLIDLPGRALRTIWTPGHSPGHICLHLEDRDALFTGDHVLPEITPHVGLYPYDLPDVDPLGDYLRSLAMTADLGVEDALPAHQYSFSGIPRRSKEIIEHHEERLSEVLGLLKAEPQTLWDLTSRCHWSYSWDTMPPVSRHLATGETAAHLRVLEVRGLVRRLAGQAPMRYALAP</sequence>
<feature type="region of interest" description="Disordered" evidence="1">
    <location>
        <begin position="126"/>
        <end position="148"/>
    </location>
</feature>
<evidence type="ECO:0000313" key="3">
    <source>
        <dbReference type="EMBL" id="ROO83222.1"/>
    </source>
</evidence>
<feature type="domain" description="Metallo-beta-lactamase" evidence="2">
    <location>
        <begin position="22"/>
        <end position="231"/>
    </location>
</feature>
<protein>
    <submittedName>
        <fullName evidence="3">Glyoxylase-like metal-dependent hydrolase (Beta-lactamase superfamily II)</fullName>
    </submittedName>
</protein>
<name>A0A3N1CPJ6_9ACTN</name>
<dbReference type="InterPro" id="IPR036866">
    <property type="entry name" value="RibonucZ/Hydroxyglut_hydro"/>
</dbReference>
<dbReference type="PANTHER" id="PTHR23131">
    <property type="entry name" value="ENDORIBONUCLEASE LACTB2"/>
    <property type="match status" value="1"/>
</dbReference>
<dbReference type="GO" id="GO:0016787">
    <property type="term" value="F:hydrolase activity"/>
    <property type="evidence" value="ECO:0007669"/>
    <property type="project" value="UniProtKB-KW"/>
</dbReference>